<dbReference type="EMBL" id="BT069099">
    <property type="protein sequence ID" value="ACN35996.1"/>
    <property type="molecule type" value="mRNA"/>
</dbReference>
<evidence type="ECO:0000313" key="1">
    <source>
        <dbReference type="EMBL" id="ACN35996.1"/>
    </source>
</evidence>
<proteinExistence type="evidence at transcript level"/>
<reference evidence="1" key="1">
    <citation type="journal article" date="2009" name="PLoS Genet.">
        <title>Sequencing, mapping, and analysis of 27,455 maize full-length cDNAs.</title>
        <authorList>
            <person name="Soderlund C."/>
            <person name="Descour A."/>
            <person name="Kudrna D."/>
            <person name="Bomhoff M."/>
            <person name="Boyd L."/>
            <person name="Currie J."/>
            <person name="Angelova A."/>
            <person name="Collura K."/>
            <person name="Wissotski M."/>
            <person name="Ashley E."/>
            <person name="Morrow D."/>
            <person name="Fernandes J."/>
            <person name="Walbot V."/>
            <person name="Yu Y."/>
        </authorList>
    </citation>
    <scope>NUCLEOTIDE SEQUENCE</scope>
    <source>
        <strain evidence="1">B73</strain>
    </source>
</reference>
<sequence>MLCASSGSVCLYFSCLRAEISEAFSPALSSDHSAQQACGDSFVRGAAVRAIPLVCGDQAGRLSTSPWSGQFGELLTHIGAVGRFTAD</sequence>
<protein>
    <submittedName>
        <fullName evidence="1">Uncharacterized protein</fullName>
    </submittedName>
</protein>
<accession>C0PLD0</accession>
<organism evidence="1">
    <name type="scientific">Zea mays</name>
    <name type="common">Maize</name>
    <dbReference type="NCBI Taxonomy" id="4577"/>
    <lineage>
        <taxon>Eukaryota</taxon>
        <taxon>Viridiplantae</taxon>
        <taxon>Streptophyta</taxon>
        <taxon>Embryophyta</taxon>
        <taxon>Tracheophyta</taxon>
        <taxon>Spermatophyta</taxon>
        <taxon>Magnoliopsida</taxon>
        <taxon>Liliopsida</taxon>
        <taxon>Poales</taxon>
        <taxon>Poaceae</taxon>
        <taxon>PACMAD clade</taxon>
        <taxon>Panicoideae</taxon>
        <taxon>Andropogonodae</taxon>
        <taxon>Andropogoneae</taxon>
        <taxon>Tripsacinae</taxon>
        <taxon>Zea</taxon>
    </lineage>
</organism>
<name>C0PLD0_MAIZE</name>
<dbReference type="AlphaFoldDB" id="C0PLD0"/>